<organism evidence="1 2">
    <name type="scientific">Candida verbasci</name>
    <dbReference type="NCBI Taxonomy" id="1227364"/>
    <lineage>
        <taxon>Eukaryota</taxon>
        <taxon>Fungi</taxon>
        <taxon>Dikarya</taxon>
        <taxon>Ascomycota</taxon>
        <taxon>Saccharomycotina</taxon>
        <taxon>Pichiomycetes</taxon>
        <taxon>Debaryomycetaceae</taxon>
        <taxon>Candida/Lodderomyces clade</taxon>
        <taxon>Candida</taxon>
    </lineage>
</organism>
<dbReference type="Proteomes" id="UP001152885">
    <property type="component" value="Unassembled WGS sequence"/>
</dbReference>
<dbReference type="GO" id="GO:0070096">
    <property type="term" value="P:mitochondrial outer membrane translocase complex assembly"/>
    <property type="evidence" value="ECO:0007669"/>
    <property type="project" value="InterPro"/>
</dbReference>
<gene>
    <name evidence="1" type="ORF">CANVERA_P0233</name>
</gene>
<dbReference type="Pfam" id="PF19117">
    <property type="entry name" value="Mim2"/>
    <property type="match status" value="1"/>
</dbReference>
<reference evidence="1" key="1">
    <citation type="submission" date="2022-12" db="EMBL/GenBank/DDBJ databases">
        <authorList>
            <person name="Brejova B."/>
        </authorList>
    </citation>
    <scope>NUCLEOTIDE SEQUENCE</scope>
</reference>
<dbReference type="OrthoDB" id="5555533at2759"/>
<dbReference type="PANTHER" id="PTHR28230">
    <property type="entry name" value="CHROMOSOME 1, WHOLE GENOME SHOTGUN SEQUENCE"/>
    <property type="match status" value="1"/>
</dbReference>
<dbReference type="GO" id="GO:0005741">
    <property type="term" value="C:mitochondrial outer membrane"/>
    <property type="evidence" value="ECO:0007669"/>
    <property type="project" value="TreeGrafter"/>
</dbReference>
<protein>
    <submittedName>
        <fullName evidence="1">Uncharacterized protein</fullName>
    </submittedName>
</protein>
<dbReference type="EMBL" id="CANTUO010000001">
    <property type="protein sequence ID" value="CAI5755717.1"/>
    <property type="molecule type" value="Genomic_DNA"/>
</dbReference>
<dbReference type="GO" id="GO:0045040">
    <property type="term" value="P:protein insertion into mitochondrial outer membrane"/>
    <property type="evidence" value="ECO:0007669"/>
    <property type="project" value="InterPro"/>
</dbReference>
<evidence type="ECO:0000313" key="1">
    <source>
        <dbReference type="EMBL" id="CAI5755717.1"/>
    </source>
</evidence>
<dbReference type="InterPro" id="IPR037652">
    <property type="entry name" value="Mim2"/>
</dbReference>
<comment type="caution">
    <text evidence="1">The sequence shown here is derived from an EMBL/GenBank/DDBJ whole genome shotgun (WGS) entry which is preliminary data.</text>
</comment>
<proteinExistence type="predicted"/>
<dbReference type="AlphaFoldDB" id="A0A9W4XEK8"/>
<accession>A0A9W4XEK8</accession>
<dbReference type="PANTHER" id="PTHR28230:SF1">
    <property type="entry name" value="MITOCHONDRIAL IMPORT PROTEIN 2"/>
    <property type="match status" value="1"/>
</dbReference>
<evidence type="ECO:0000313" key="2">
    <source>
        <dbReference type="Proteomes" id="UP001152885"/>
    </source>
</evidence>
<keyword evidence="2" id="KW-1185">Reference proteome</keyword>
<sequence>MADNSIQYYEEVTEIDEIELLDSDEDYTSDDYDDDYDQQLLSAQQQWDESMKQIQSLLSFVVFPLIGKLLGRRFSKIIWRRVANWIWR</sequence>
<name>A0A9W4XEK8_9ASCO</name>